<dbReference type="Proteomes" id="UP000217790">
    <property type="component" value="Unassembled WGS sequence"/>
</dbReference>
<dbReference type="InParanoid" id="A0A2H3DDH6"/>
<keyword evidence="3" id="KW-1185">Reference proteome</keyword>
<reference evidence="3" key="1">
    <citation type="journal article" date="2017" name="Nat. Ecol. Evol.">
        <title>Genome expansion and lineage-specific genetic innovations in the forest pathogenic fungi Armillaria.</title>
        <authorList>
            <person name="Sipos G."/>
            <person name="Prasanna A.N."/>
            <person name="Walter M.C."/>
            <person name="O'Connor E."/>
            <person name="Balint B."/>
            <person name="Krizsan K."/>
            <person name="Kiss B."/>
            <person name="Hess J."/>
            <person name="Varga T."/>
            <person name="Slot J."/>
            <person name="Riley R."/>
            <person name="Boka B."/>
            <person name="Rigling D."/>
            <person name="Barry K."/>
            <person name="Lee J."/>
            <person name="Mihaltcheva S."/>
            <person name="LaButti K."/>
            <person name="Lipzen A."/>
            <person name="Waldron R."/>
            <person name="Moloney N.M."/>
            <person name="Sperisen C."/>
            <person name="Kredics L."/>
            <person name="Vagvoelgyi C."/>
            <person name="Patrignani A."/>
            <person name="Fitzpatrick D."/>
            <person name="Nagy I."/>
            <person name="Doyle S."/>
            <person name="Anderson J.B."/>
            <person name="Grigoriev I.V."/>
            <person name="Gueldener U."/>
            <person name="Muensterkoetter M."/>
            <person name="Nagy L.G."/>
        </authorList>
    </citation>
    <scope>NUCLEOTIDE SEQUENCE [LARGE SCALE GENOMIC DNA]</scope>
    <source>
        <strain evidence="3">Ar21-2</strain>
    </source>
</reference>
<dbReference type="EMBL" id="KZ293670">
    <property type="protein sequence ID" value="PBK88918.1"/>
    <property type="molecule type" value="Genomic_DNA"/>
</dbReference>
<evidence type="ECO:0000256" key="1">
    <source>
        <dbReference type="SAM" id="MobiDB-lite"/>
    </source>
</evidence>
<sequence length="236" mass="26281">MSNEDEQLWWDLLSFEAQSQHNQCANWAKVVQGFKRKNNRHPCKLQCERGKKHFSFKYHLIAAFCISPITILHGVDACSPLFDSLVVIFGTAAGAFQTEPALKTVLESFCERLVGLELEEKDAYTLVKMVVHLKVLTRFSQITAVINLAGESAGESTQGQTESSNNDTPLDFNHEPPAQPLSPETPSSSKTLIQPSDPTMLHCSNCECLPPHLFPKSYHETSVSSKHKSVLKKKAN</sequence>
<proteinExistence type="predicted"/>
<name>A0A2H3DDH6_ARMGA</name>
<protein>
    <submittedName>
        <fullName evidence="2">Uncharacterized protein</fullName>
    </submittedName>
</protein>
<feature type="compositionally biased region" description="Polar residues" evidence="1">
    <location>
        <begin position="182"/>
        <end position="196"/>
    </location>
</feature>
<dbReference type="AlphaFoldDB" id="A0A2H3DDH6"/>
<evidence type="ECO:0000313" key="2">
    <source>
        <dbReference type="EMBL" id="PBK88918.1"/>
    </source>
</evidence>
<organism evidence="2 3">
    <name type="scientific">Armillaria gallica</name>
    <name type="common">Bulbous honey fungus</name>
    <name type="synonym">Armillaria bulbosa</name>
    <dbReference type="NCBI Taxonomy" id="47427"/>
    <lineage>
        <taxon>Eukaryota</taxon>
        <taxon>Fungi</taxon>
        <taxon>Dikarya</taxon>
        <taxon>Basidiomycota</taxon>
        <taxon>Agaricomycotina</taxon>
        <taxon>Agaricomycetes</taxon>
        <taxon>Agaricomycetidae</taxon>
        <taxon>Agaricales</taxon>
        <taxon>Marasmiineae</taxon>
        <taxon>Physalacriaceae</taxon>
        <taxon>Armillaria</taxon>
    </lineage>
</organism>
<accession>A0A2H3DDH6</accession>
<evidence type="ECO:0000313" key="3">
    <source>
        <dbReference type="Proteomes" id="UP000217790"/>
    </source>
</evidence>
<feature type="region of interest" description="Disordered" evidence="1">
    <location>
        <begin position="153"/>
        <end position="196"/>
    </location>
</feature>
<feature type="compositionally biased region" description="Polar residues" evidence="1">
    <location>
        <begin position="154"/>
        <end position="168"/>
    </location>
</feature>
<gene>
    <name evidence="2" type="ORF">ARMGADRAFT_1033531</name>
</gene>